<keyword evidence="1" id="KW-0812">Transmembrane</keyword>
<evidence type="ECO:0000313" key="2">
    <source>
        <dbReference type="EMBL" id="MCH7398639.1"/>
    </source>
</evidence>
<keyword evidence="1" id="KW-0472">Membrane</keyword>
<dbReference type="Proteomes" id="UP001165488">
    <property type="component" value="Unassembled WGS sequence"/>
</dbReference>
<name>A0ABS9UPT3_9BACT</name>
<proteinExistence type="predicted"/>
<reference evidence="2" key="1">
    <citation type="submission" date="2022-03" db="EMBL/GenBank/DDBJ databases">
        <title>De novo assembled genomes of Belliella spp. (Cyclobacteriaceae) strains.</title>
        <authorList>
            <person name="Szabo A."/>
            <person name="Korponai K."/>
            <person name="Felfoldi T."/>
        </authorList>
    </citation>
    <scope>NUCLEOTIDE SEQUENCE</scope>
    <source>
        <strain evidence="2">DSM 107340</strain>
    </source>
</reference>
<accession>A0ABS9UPT3</accession>
<gene>
    <name evidence="2" type="ORF">MM236_11590</name>
</gene>
<feature type="transmembrane region" description="Helical" evidence="1">
    <location>
        <begin position="28"/>
        <end position="49"/>
    </location>
</feature>
<protein>
    <submittedName>
        <fullName evidence="2">Uncharacterized protein</fullName>
    </submittedName>
</protein>
<dbReference type="EMBL" id="JAKZGS010000009">
    <property type="protein sequence ID" value="MCH7398639.1"/>
    <property type="molecule type" value="Genomic_DNA"/>
</dbReference>
<keyword evidence="3" id="KW-1185">Reference proteome</keyword>
<organism evidence="2 3">
    <name type="scientific">Belliella calami</name>
    <dbReference type="NCBI Taxonomy" id="2923436"/>
    <lineage>
        <taxon>Bacteria</taxon>
        <taxon>Pseudomonadati</taxon>
        <taxon>Bacteroidota</taxon>
        <taxon>Cytophagia</taxon>
        <taxon>Cytophagales</taxon>
        <taxon>Cyclobacteriaceae</taxon>
        <taxon>Belliella</taxon>
    </lineage>
</organism>
<comment type="caution">
    <text evidence="2">The sequence shown here is derived from an EMBL/GenBank/DDBJ whole genome shotgun (WGS) entry which is preliminary data.</text>
</comment>
<evidence type="ECO:0000256" key="1">
    <source>
        <dbReference type="SAM" id="Phobius"/>
    </source>
</evidence>
<dbReference type="RefSeq" id="WP_241275152.1">
    <property type="nucleotide sequence ID" value="NZ_JAKZGS010000009.1"/>
</dbReference>
<sequence>GFFMFLYFLRKSVVSAGEELLPADYADVRRFLCCVLDFLCFCTFCGNLWYLREKNYCPLITLMFADFYVVFWIFYVFVLSA</sequence>
<evidence type="ECO:0000313" key="3">
    <source>
        <dbReference type="Proteomes" id="UP001165488"/>
    </source>
</evidence>
<feature type="transmembrane region" description="Helical" evidence="1">
    <location>
        <begin position="56"/>
        <end position="78"/>
    </location>
</feature>
<keyword evidence="1" id="KW-1133">Transmembrane helix</keyword>
<feature type="non-terminal residue" evidence="2">
    <location>
        <position position="1"/>
    </location>
</feature>